<dbReference type="InterPro" id="IPR044822">
    <property type="entry name" value="Myb_DNA-bind_4"/>
</dbReference>
<dbReference type="EC" id="2.7.4.22" evidence="3"/>
<name>A0A8J5KU30_ZINOF</name>
<dbReference type="Proteomes" id="UP000734854">
    <property type="component" value="Unassembled WGS sequence"/>
</dbReference>
<keyword evidence="6" id="KW-0175">Coiled coil</keyword>
<evidence type="ECO:0000256" key="7">
    <source>
        <dbReference type="SAM" id="MobiDB-lite"/>
    </source>
</evidence>
<evidence type="ECO:0000256" key="6">
    <source>
        <dbReference type="SAM" id="Coils"/>
    </source>
</evidence>
<feature type="compositionally biased region" description="Polar residues" evidence="7">
    <location>
        <begin position="158"/>
        <end position="173"/>
    </location>
</feature>
<dbReference type="Gene3D" id="3.40.1160.10">
    <property type="entry name" value="Acetylglutamate kinase-like"/>
    <property type="match status" value="1"/>
</dbReference>
<reference evidence="10 11" key="1">
    <citation type="submission" date="2020-08" db="EMBL/GenBank/DDBJ databases">
        <title>Plant Genome Project.</title>
        <authorList>
            <person name="Zhang R.-G."/>
        </authorList>
    </citation>
    <scope>NUCLEOTIDE SEQUENCE [LARGE SCALE GENOMIC DNA]</scope>
    <source>
        <tissue evidence="10">Rhizome</tissue>
    </source>
</reference>
<dbReference type="GO" id="GO:0033862">
    <property type="term" value="F:UMP kinase activity"/>
    <property type="evidence" value="ECO:0007669"/>
    <property type="project" value="UniProtKB-EC"/>
</dbReference>
<evidence type="ECO:0000313" key="10">
    <source>
        <dbReference type="EMBL" id="KAG6495789.1"/>
    </source>
</evidence>
<dbReference type="PANTHER" id="PTHR42833">
    <property type="entry name" value="URIDYLATE KINASE"/>
    <property type="match status" value="1"/>
</dbReference>
<dbReference type="UniPathway" id="UPA00159">
    <property type="reaction ID" value="UER00275"/>
</dbReference>
<dbReference type="FunFam" id="1.10.10.60:FF:000238">
    <property type="entry name" value="Aspartate/glutamate/uridylate kinase family protein"/>
    <property type="match status" value="1"/>
</dbReference>
<protein>
    <recommendedName>
        <fullName evidence="3">UMP kinase</fullName>
        <ecNumber evidence="3">2.7.4.22</ecNumber>
    </recommendedName>
    <alternativeName>
        <fullName evidence="5">Uridine monophosphate kinase</fullName>
    </alternativeName>
</protein>
<dbReference type="AlphaFoldDB" id="A0A8J5KU30"/>
<keyword evidence="11" id="KW-1185">Reference proteome</keyword>
<evidence type="ECO:0000313" key="11">
    <source>
        <dbReference type="Proteomes" id="UP000734854"/>
    </source>
</evidence>
<accession>A0A8J5KU30</accession>
<dbReference type="GO" id="GO:0005737">
    <property type="term" value="C:cytoplasm"/>
    <property type="evidence" value="ECO:0007669"/>
    <property type="project" value="InterPro"/>
</dbReference>
<dbReference type="InterPro" id="IPR001048">
    <property type="entry name" value="Asp/Glu/Uridylate_kinase"/>
</dbReference>
<organism evidence="10 11">
    <name type="scientific">Zingiber officinale</name>
    <name type="common">Ginger</name>
    <name type="synonym">Amomum zingiber</name>
    <dbReference type="NCBI Taxonomy" id="94328"/>
    <lineage>
        <taxon>Eukaryota</taxon>
        <taxon>Viridiplantae</taxon>
        <taxon>Streptophyta</taxon>
        <taxon>Embryophyta</taxon>
        <taxon>Tracheophyta</taxon>
        <taxon>Spermatophyta</taxon>
        <taxon>Magnoliopsida</taxon>
        <taxon>Liliopsida</taxon>
        <taxon>Zingiberales</taxon>
        <taxon>Zingiberaceae</taxon>
        <taxon>Zingiber</taxon>
    </lineage>
</organism>
<dbReference type="GO" id="GO:0006225">
    <property type="term" value="P:UDP biosynthetic process"/>
    <property type="evidence" value="ECO:0007669"/>
    <property type="project" value="TreeGrafter"/>
</dbReference>
<comment type="pathway">
    <text evidence="1">Pyrimidine metabolism; CTP biosynthesis via de novo pathway; UDP from UMP (UMPK route): step 1/1.</text>
</comment>
<comment type="similarity">
    <text evidence="2">Belongs to the UMP kinase family.</text>
</comment>
<dbReference type="InterPro" id="IPR015963">
    <property type="entry name" value="Uridylate_kinase_bac"/>
</dbReference>
<feature type="domain" description="Myb/SANT-like DNA-binding" evidence="9">
    <location>
        <begin position="219"/>
        <end position="311"/>
    </location>
</feature>
<dbReference type="SUPFAM" id="SSF53633">
    <property type="entry name" value="Carbamate kinase-like"/>
    <property type="match status" value="1"/>
</dbReference>
<evidence type="ECO:0000256" key="1">
    <source>
        <dbReference type="ARBA" id="ARBA00004791"/>
    </source>
</evidence>
<evidence type="ECO:0000259" key="9">
    <source>
        <dbReference type="Pfam" id="PF13837"/>
    </source>
</evidence>
<dbReference type="Pfam" id="PF13837">
    <property type="entry name" value="Myb_DNA-bind_4"/>
    <property type="match status" value="1"/>
</dbReference>
<feature type="coiled-coil region" evidence="6">
    <location>
        <begin position="264"/>
        <end position="291"/>
    </location>
</feature>
<dbReference type="PANTHER" id="PTHR42833:SF1">
    <property type="entry name" value="UMP KINASE"/>
    <property type="match status" value="1"/>
</dbReference>
<evidence type="ECO:0000256" key="2">
    <source>
        <dbReference type="ARBA" id="ARBA00007614"/>
    </source>
</evidence>
<dbReference type="EMBL" id="JACMSC010000012">
    <property type="protein sequence ID" value="KAG6495789.1"/>
    <property type="molecule type" value="Genomic_DNA"/>
</dbReference>
<evidence type="ECO:0000256" key="3">
    <source>
        <dbReference type="ARBA" id="ARBA00012899"/>
    </source>
</evidence>
<feature type="region of interest" description="Disordered" evidence="7">
    <location>
        <begin position="119"/>
        <end position="217"/>
    </location>
</feature>
<keyword evidence="4" id="KW-0665">Pyrimidine biosynthesis</keyword>
<feature type="compositionally biased region" description="Acidic residues" evidence="7">
    <location>
        <begin position="139"/>
        <end position="148"/>
    </location>
</feature>
<dbReference type="Gene3D" id="1.10.10.60">
    <property type="entry name" value="Homeodomain-like"/>
    <property type="match status" value="1"/>
</dbReference>
<dbReference type="Pfam" id="PF00696">
    <property type="entry name" value="AA_kinase"/>
    <property type="match status" value="1"/>
</dbReference>
<dbReference type="GO" id="GO:0044210">
    <property type="term" value="P:'de novo' CTP biosynthetic process"/>
    <property type="evidence" value="ECO:0007669"/>
    <property type="project" value="UniProtKB-UniPathway"/>
</dbReference>
<dbReference type="CDD" id="cd04254">
    <property type="entry name" value="AAK_UMPK-PyrH-Ec"/>
    <property type="match status" value="1"/>
</dbReference>
<dbReference type="InterPro" id="IPR036393">
    <property type="entry name" value="AceGlu_kinase-like_sf"/>
</dbReference>
<evidence type="ECO:0000256" key="4">
    <source>
        <dbReference type="ARBA" id="ARBA00022975"/>
    </source>
</evidence>
<comment type="caution">
    <text evidence="10">The sequence shown here is derived from an EMBL/GenBank/DDBJ whole genome shotgun (WGS) entry which is preliminary data.</text>
</comment>
<feature type="domain" description="Aspartate/glutamate/uridylate kinase" evidence="8">
    <location>
        <begin position="368"/>
        <end position="579"/>
    </location>
</feature>
<evidence type="ECO:0000256" key="5">
    <source>
        <dbReference type="ARBA" id="ARBA00032092"/>
    </source>
</evidence>
<proteinExistence type="inferred from homology"/>
<sequence>MSRDGPQRYSLKFSLPNVVYLPSRSDLNTPNPNAAAASSMAYCDDDFALLSDEAQSQPQPPFATHRYVSSKPPVITHHHHHHHLASIPIPIDKQAVVDGSSVDEHEGYGEAFAQTDVSHHCFPDNATDPFAPQQHPAAEEVDGDEDGGAENNPENKGASISASRRNLHQQQQMPHHILPKRKDRDALSDGESPYCHNINAAANKKSKSMPSSGDYRKDREEWSDTAIGSLLDAYAEKFVQLSRGNLRGRDWEDVATIVSERCNRQKAAKSVEQCKNKIDNLKKRYKVECQRLSSSGLPGSHWTWFKKMEQLVGSSSSSKAVIDDDKSVSLCGPATVSKPMKRCPVSVTGPVSVNNNSKMKVLPSPRWKRVILKISGMALSGGTQNVDPKIVMLIAKEIAIANGSGLEVAVVVGGRNFFCGDTWMAATGVDRATTFQIRMMASLMNSIMLQASLEKIGIEARLHSTLMMQDIAEPYIRRRAIRHLEKGKVVIFGGAGAETGNPLISTDTAAVLKASEIHADAVLKGIPTDEFYNFHSTNSSGSSFEHVSFGEFMSRGFTAVDIAALNFCEDNNIPVILFSLSEPGNLSKAFCGDQVGILIDQSGRING</sequence>
<evidence type="ECO:0000259" key="8">
    <source>
        <dbReference type="Pfam" id="PF00696"/>
    </source>
</evidence>
<gene>
    <name evidence="10" type="ORF">ZIOFF_043617</name>
</gene>